<protein>
    <submittedName>
        <fullName evidence="1">Uncharacterized protein</fullName>
    </submittedName>
</protein>
<comment type="caution">
    <text evidence="1">The sequence shown here is derived from an EMBL/GenBank/DDBJ whole genome shotgun (WGS) entry which is preliminary data.</text>
</comment>
<evidence type="ECO:0000313" key="2">
    <source>
        <dbReference type="Proteomes" id="UP001163046"/>
    </source>
</evidence>
<accession>A0A9X0D3Y2</accession>
<evidence type="ECO:0000313" key="1">
    <source>
        <dbReference type="EMBL" id="KAJ7384823.1"/>
    </source>
</evidence>
<dbReference type="OrthoDB" id="5953547at2759"/>
<sequence length="105" mass="11942">MADSHGASDYVDDPTAFLYTLYNNNSYYPEKMVIARASGDNALYDTRKYGPTFGGGHDINIRNMAWSNSDSYYLCSTYKCSSFPLTDSQKYFTPNDAEVLYETNY</sequence>
<gene>
    <name evidence="1" type="ORF">OS493_019500</name>
</gene>
<keyword evidence="2" id="KW-1185">Reference proteome</keyword>
<dbReference type="AlphaFoldDB" id="A0A9X0D3Y2"/>
<proteinExistence type="predicted"/>
<dbReference type="Proteomes" id="UP001163046">
    <property type="component" value="Unassembled WGS sequence"/>
</dbReference>
<name>A0A9X0D3Y2_9CNID</name>
<dbReference type="EMBL" id="MU825884">
    <property type="protein sequence ID" value="KAJ7384823.1"/>
    <property type="molecule type" value="Genomic_DNA"/>
</dbReference>
<reference evidence="1" key="1">
    <citation type="submission" date="2023-01" db="EMBL/GenBank/DDBJ databases">
        <title>Genome assembly of the deep-sea coral Lophelia pertusa.</title>
        <authorList>
            <person name="Herrera S."/>
            <person name="Cordes E."/>
        </authorList>
    </citation>
    <scope>NUCLEOTIDE SEQUENCE</scope>
    <source>
        <strain evidence="1">USNM1676648</strain>
        <tissue evidence="1">Polyp</tissue>
    </source>
</reference>
<organism evidence="1 2">
    <name type="scientific">Desmophyllum pertusum</name>
    <dbReference type="NCBI Taxonomy" id="174260"/>
    <lineage>
        <taxon>Eukaryota</taxon>
        <taxon>Metazoa</taxon>
        <taxon>Cnidaria</taxon>
        <taxon>Anthozoa</taxon>
        <taxon>Hexacorallia</taxon>
        <taxon>Scleractinia</taxon>
        <taxon>Caryophylliina</taxon>
        <taxon>Caryophylliidae</taxon>
        <taxon>Desmophyllum</taxon>
    </lineage>
</organism>